<dbReference type="EMBL" id="JWTA01000008">
    <property type="protein sequence ID" value="KIC62703.1"/>
    <property type="molecule type" value="Genomic_DNA"/>
</dbReference>
<reference evidence="2 3" key="1">
    <citation type="submission" date="2014-12" db="EMBL/GenBank/DDBJ databases">
        <title>Genome sequencing of Chryseobacterium taiwanense TPW19.</title>
        <authorList>
            <person name="Tan P.W."/>
            <person name="Chan K.-G."/>
        </authorList>
    </citation>
    <scope>NUCLEOTIDE SEQUENCE [LARGE SCALE GENOMIC DNA]</scope>
    <source>
        <strain evidence="2 3">TPW19</strain>
    </source>
</reference>
<protein>
    <submittedName>
        <fullName evidence="2">Membrane protein</fullName>
    </submittedName>
</protein>
<evidence type="ECO:0000259" key="1">
    <source>
        <dbReference type="Pfam" id="PF13628"/>
    </source>
</evidence>
<dbReference type="Pfam" id="PF13628">
    <property type="entry name" value="DUF4142"/>
    <property type="match status" value="1"/>
</dbReference>
<dbReference type="Gene3D" id="1.20.1260.10">
    <property type="match status" value="1"/>
</dbReference>
<dbReference type="AlphaFoldDB" id="A0A0B4E7U8"/>
<dbReference type="STRING" id="363331.RM51_10945"/>
<dbReference type="InterPro" id="IPR025419">
    <property type="entry name" value="DUF4142"/>
</dbReference>
<evidence type="ECO:0000313" key="2">
    <source>
        <dbReference type="EMBL" id="KIC62703.1"/>
    </source>
</evidence>
<dbReference type="PANTHER" id="PTHR38593:SF1">
    <property type="entry name" value="BLR2558 PROTEIN"/>
    <property type="match status" value="1"/>
</dbReference>
<gene>
    <name evidence="2" type="ORF">RM51_10945</name>
</gene>
<dbReference type="InterPro" id="IPR012347">
    <property type="entry name" value="Ferritin-like"/>
</dbReference>
<name>A0A0B4E7U8_9FLAO</name>
<proteinExistence type="predicted"/>
<sequence>MACKKKETMIVSQSTDSTVVTVPADSGMTVTDSITVSTTRDVKKILSEQDKEFAENAARGGIMEVMMGKLASDNAGNTAVKALGKMMVTDHTKANEGLAKWASEIGYTLPTTLDSEKQKKYDELKVKKGAEFDKMYTDFMVSDHKEDIKEFKKEASEGSESTLKSFASKTLPTLEHHLMESEKAKDIVK</sequence>
<keyword evidence="3" id="KW-1185">Reference proteome</keyword>
<accession>A0A0B4E7U8</accession>
<comment type="caution">
    <text evidence="2">The sequence shown here is derived from an EMBL/GenBank/DDBJ whole genome shotgun (WGS) entry which is preliminary data.</text>
</comment>
<organism evidence="2 3">
    <name type="scientific">Chryseobacterium taiwanense</name>
    <dbReference type="NCBI Taxonomy" id="363331"/>
    <lineage>
        <taxon>Bacteria</taxon>
        <taxon>Pseudomonadati</taxon>
        <taxon>Bacteroidota</taxon>
        <taxon>Flavobacteriia</taxon>
        <taxon>Flavobacteriales</taxon>
        <taxon>Weeksellaceae</taxon>
        <taxon>Chryseobacterium group</taxon>
        <taxon>Chryseobacterium</taxon>
    </lineage>
</organism>
<dbReference type="Proteomes" id="UP000031167">
    <property type="component" value="Unassembled WGS sequence"/>
</dbReference>
<evidence type="ECO:0000313" key="3">
    <source>
        <dbReference type="Proteomes" id="UP000031167"/>
    </source>
</evidence>
<feature type="domain" description="DUF4142" evidence="1">
    <location>
        <begin position="49"/>
        <end position="181"/>
    </location>
</feature>
<dbReference type="PANTHER" id="PTHR38593">
    <property type="entry name" value="BLR2558 PROTEIN"/>
    <property type="match status" value="1"/>
</dbReference>